<sequence>MKKELIGVYIIWLRDIKRYFRDKPRIIGSFGQPILFLFVLGTGIASSLSFGGGGGGDYLNFMFPGIVGMTVLFTSFFSAMSIVWDREFGFLREVLVTPISRASIVAGKILGGSTIAMIQGTIILLFSPLLKIPITFAIFFKVIGIMFLVGMTIATIGIVLASVIKSMQAFQVITNFLLMPMFFLSGALFPLNNTLKWMNIVS</sequence>
<dbReference type="InterPro" id="IPR013525">
    <property type="entry name" value="ABC2_TM"/>
</dbReference>
<dbReference type="InterPro" id="IPR051784">
    <property type="entry name" value="Nod_factor_ABC_transporter"/>
</dbReference>
<reference evidence="7" key="1">
    <citation type="journal article" date="2014" name="Front. Microbiol.">
        <title>High frequency of phylogenetically diverse reductive dehalogenase-homologous genes in deep subseafloor sedimentary metagenomes.</title>
        <authorList>
            <person name="Kawai M."/>
            <person name="Futagami T."/>
            <person name="Toyoda A."/>
            <person name="Takaki Y."/>
            <person name="Nishi S."/>
            <person name="Hori S."/>
            <person name="Arai W."/>
            <person name="Tsubouchi T."/>
            <person name="Morono Y."/>
            <person name="Uchiyama I."/>
            <person name="Ito T."/>
            <person name="Fujiyama A."/>
            <person name="Inagaki F."/>
            <person name="Takami H."/>
        </authorList>
    </citation>
    <scope>NUCLEOTIDE SEQUENCE</scope>
    <source>
        <strain evidence="7">Expedition CK06-06</strain>
    </source>
</reference>
<organism evidence="7">
    <name type="scientific">marine sediment metagenome</name>
    <dbReference type="NCBI Taxonomy" id="412755"/>
    <lineage>
        <taxon>unclassified sequences</taxon>
        <taxon>metagenomes</taxon>
        <taxon>ecological metagenomes</taxon>
    </lineage>
</organism>
<evidence type="ECO:0000256" key="4">
    <source>
        <dbReference type="ARBA" id="ARBA00023136"/>
    </source>
</evidence>
<feature type="transmembrane region" description="Helical" evidence="5">
    <location>
        <begin position="26"/>
        <end position="49"/>
    </location>
</feature>
<keyword evidence="2 5" id="KW-0812">Transmembrane</keyword>
<accession>X1FHU4</accession>
<protein>
    <recommendedName>
        <fullName evidence="6">ABC transmembrane type-2 domain-containing protein</fullName>
    </recommendedName>
</protein>
<name>X1FHU4_9ZZZZ</name>
<dbReference type="InterPro" id="IPR000412">
    <property type="entry name" value="ABC_2_transport"/>
</dbReference>
<proteinExistence type="predicted"/>
<gene>
    <name evidence="7" type="ORF">S03H2_11867</name>
</gene>
<dbReference type="Pfam" id="PF01061">
    <property type="entry name" value="ABC2_membrane"/>
    <property type="match status" value="1"/>
</dbReference>
<dbReference type="PRINTS" id="PR00164">
    <property type="entry name" value="ABC2TRNSPORT"/>
</dbReference>
<dbReference type="EMBL" id="BARU01006041">
    <property type="protein sequence ID" value="GAH44517.1"/>
    <property type="molecule type" value="Genomic_DNA"/>
</dbReference>
<evidence type="ECO:0000259" key="6">
    <source>
        <dbReference type="PROSITE" id="PS51012"/>
    </source>
</evidence>
<evidence type="ECO:0000256" key="2">
    <source>
        <dbReference type="ARBA" id="ARBA00022692"/>
    </source>
</evidence>
<evidence type="ECO:0000256" key="1">
    <source>
        <dbReference type="ARBA" id="ARBA00004141"/>
    </source>
</evidence>
<evidence type="ECO:0000313" key="7">
    <source>
        <dbReference type="EMBL" id="GAH44517.1"/>
    </source>
</evidence>
<keyword evidence="3 5" id="KW-1133">Transmembrane helix</keyword>
<keyword evidence="4 5" id="KW-0472">Membrane</keyword>
<feature type="transmembrane region" description="Helical" evidence="5">
    <location>
        <begin position="138"/>
        <end position="160"/>
    </location>
</feature>
<evidence type="ECO:0000256" key="3">
    <source>
        <dbReference type="ARBA" id="ARBA00022989"/>
    </source>
</evidence>
<dbReference type="PROSITE" id="PS51012">
    <property type="entry name" value="ABC_TM2"/>
    <property type="match status" value="1"/>
</dbReference>
<feature type="transmembrane region" description="Helical" evidence="5">
    <location>
        <begin position="105"/>
        <end position="126"/>
    </location>
</feature>
<feature type="transmembrane region" description="Helical" evidence="5">
    <location>
        <begin position="61"/>
        <end position="84"/>
    </location>
</feature>
<feature type="non-terminal residue" evidence="7">
    <location>
        <position position="202"/>
    </location>
</feature>
<dbReference type="GO" id="GO:0043190">
    <property type="term" value="C:ATP-binding cassette (ABC) transporter complex"/>
    <property type="evidence" value="ECO:0007669"/>
    <property type="project" value="InterPro"/>
</dbReference>
<comment type="subcellular location">
    <subcellularLocation>
        <location evidence="1">Membrane</location>
        <topology evidence="1">Multi-pass membrane protein</topology>
    </subcellularLocation>
</comment>
<dbReference type="GO" id="GO:0140359">
    <property type="term" value="F:ABC-type transporter activity"/>
    <property type="evidence" value="ECO:0007669"/>
    <property type="project" value="InterPro"/>
</dbReference>
<feature type="transmembrane region" description="Helical" evidence="5">
    <location>
        <begin position="172"/>
        <end position="191"/>
    </location>
</feature>
<dbReference type="AlphaFoldDB" id="X1FHU4"/>
<dbReference type="InterPro" id="IPR047817">
    <property type="entry name" value="ABC2_TM_bact-type"/>
</dbReference>
<dbReference type="PANTHER" id="PTHR43229:SF2">
    <property type="entry name" value="NODULATION PROTEIN J"/>
    <property type="match status" value="1"/>
</dbReference>
<comment type="caution">
    <text evidence="7">The sequence shown here is derived from an EMBL/GenBank/DDBJ whole genome shotgun (WGS) entry which is preliminary data.</text>
</comment>
<evidence type="ECO:0000256" key="5">
    <source>
        <dbReference type="SAM" id="Phobius"/>
    </source>
</evidence>
<dbReference type="PANTHER" id="PTHR43229">
    <property type="entry name" value="NODULATION PROTEIN J"/>
    <property type="match status" value="1"/>
</dbReference>
<feature type="domain" description="ABC transmembrane type-2" evidence="6">
    <location>
        <begin position="24"/>
        <end position="202"/>
    </location>
</feature>